<evidence type="ECO:0000313" key="1">
    <source>
        <dbReference type="EMBL" id="SDZ81034.1"/>
    </source>
</evidence>
<gene>
    <name evidence="1" type="ORF">SAMN02982996_00300</name>
</gene>
<dbReference type="STRING" id="71657.SAMN02982996_00300"/>
<sequence>MKREYVVGTTAFRSPPLFLIFHGVGDNPASMAEIGRYFANAFSASCLALL</sequence>
<dbReference type="AlphaFoldDB" id="A0A1H3W3N7"/>
<accession>A0A1H3W3N7</accession>
<protein>
    <submittedName>
        <fullName evidence="1">Phospholipase/carboxylesterase</fullName>
    </submittedName>
</protein>
<reference evidence="1 2" key="1">
    <citation type="submission" date="2016-10" db="EMBL/GenBank/DDBJ databases">
        <authorList>
            <person name="de Groot N.N."/>
        </authorList>
    </citation>
    <scope>NUCLEOTIDE SEQUENCE [LARGE SCALE GENOMIC DNA]</scope>
    <source>
        <strain evidence="1 2">ATCC 29281</strain>
    </source>
</reference>
<dbReference type="RefSeq" id="WP_157755372.1">
    <property type="nucleotide sequence ID" value="NZ_FNQS01000001.1"/>
</dbReference>
<proteinExistence type="predicted"/>
<name>A0A1H3W3N7_9GAMM</name>
<dbReference type="GeneID" id="97766261"/>
<keyword evidence="2" id="KW-1185">Reference proteome</keyword>
<dbReference type="Proteomes" id="UP000187280">
    <property type="component" value="Unassembled WGS sequence"/>
</dbReference>
<organism evidence="1 2">
    <name type="scientific">Lonsdalea quercina</name>
    <dbReference type="NCBI Taxonomy" id="71657"/>
    <lineage>
        <taxon>Bacteria</taxon>
        <taxon>Pseudomonadati</taxon>
        <taxon>Pseudomonadota</taxon>
        <taxon>Gammaproteobacteria</taxon>
        <taxon>Enterobacterales</taxon>
        <taxon>Pectobacteriaceae</taxon>
        <taxon>Lonsdalea</taxon>
    </lineage>
</organism>
<dbReference type="EMBL" id="FNQS01000001">
    <property type="protein sequence ID" value="SDZ81034.1"/>
    <property type="molecule type" value="Genomic_DNA"/>
</dbReference>
<evidence type="ECO:0000313" key="2">
    <source>
        <dbReference type="Proteomes" id="UP000187280"/>
    </source>
</evidence>